<evidence type="ECO:0000313" key="5">
    <source>
        <dbReference type="Proteomes" id="UP000077755"/>
    </source>
</evidence>
<dbReference type="AlphaFoldDB" id="A0A166BA04"/>
<dbReference type="InterPro" id="IPR023213">
    <property type="entry name" value="CAT-like_dom_sf"/>
</dbReference>
<keyword evidence="3" id="KW-0012">Acyltransferase</keyword>
<dbReference type="PANTHER" id="PTHR31623">
    <property type="entry name" value="F21J9.9"/>
    <property type="match status" value="1"/>
</dbReference>
<protein>
    <submittedName>
        <fullName evidence="4">Uncharacterized protein</fullName>
    </submittedName>
</protein>
<accession>A0A166BA04</accession>
<keyword evidence="2" id="KW-0808">Transferase</keyword>
<dbReference type="Pfam" id="PF02458">
    <property type="entry name" value="Transferase"/>
    <property type="match status" value="1"/>
</dbReference>
<evidence type="ECO:0000256" key="3">
    <source>
        <dbReference type="ARBA" id="ARBA00023315"/>
    </source>
</evidence>
<keyword evidence="5" id="KW-1185">Reference proteome</keyword>
<name>A0A166BA04_DAUCS</name>
<dbReference type="Gramene" id="KZN02548">
    <property type="protein sequence ID" value="KZN02548"/>
    <property type="gene ID" value="DCAR_011302"/>
</dbReference>
<gene>
    <name evidence="4" type="ORF">DCAR_0312772</name>
</gene>
<evidence type="ECO:0000256" key="1">
    <source>
        <dbReference type="ARBA" id="ARBA00009861"/>
    </source>
</evidence>
<evidence type="ECO:0000313" key="4">
    <source>
        <dbReference type="EMBL" id="WOG93488.1"/>
    </source>
</evidence>
<dbReference type="GO" id="GO:0016746">
    <property type="term" value="F:acyltransferase activity"/>
    <property type="evidence" value="ECO:0007669"/>
    <property type="project" value="UniProtKB-KW"/>
</dbReference>
<dbReference type="OMA" id="PRASMLI"/>
<dbReference type="Gene3D" id="3.30.559.10">
    <property type="entry name" value="Chloramphenicol acetyltransferase-like domain"/>
    <property type="match status" value="2"/>
</dbReference>
<reference evidence="4" key="1">
    <citation type="journal article" date="2016" name="Nat. Genet.">
        <title>A high-quality carrot genome assembly provides new insights into carotenoid accumulation and asterid genome evolution.</title>
        <authorList>
            <person name="Iorizzo M."/>
            <person name="Ellison S."/>
            <person name="Senalik D."/>
            <person name="Zeng P."/>
            <person name="Satapoomin P."/>
            <person name="Huang J."/>
            <person name="Bowman M."/>
            <person name="Iovene M."/>
            <person name="Sanseverino W."/>
            <person name="Cavagnaro P."/>
            <person name="Yildiz M."/>
            <person name="Macko-Podgorni A."/>
            <person name="Moranska E."/>
            <person name="Grzebelus E."/>
            <person name="Grzebelus D."/>
            <person name="Ashrafi H."/>
            <person name="Zheng Z."/>
            <person name="Cheng S."/>
            <person name="Spooner D."/>
            <person name="Van Deynze A."/>
            <person name="Simon P."/>
        </authorList>
    </citation>
    <scope>NUCLEOTIDE SEQUENCE</scope>
    <source>
        <tissue evidence="4">Leaf</tissue>
    </source>
</reference>
<evidence type="ECO:0000256" key="2">
    <source>
        <dbReference type="ARBA" id="ARBA00022679"/>
    </source>
</evidence>
<dbReference type="Proteomes" id="UP000077755">
    <property type="component" value="Chromosome 3"/>
</dbReference>
<proteinExistence type="inferred from homology"/>
<dbReference type="OrthoDB" id="671439at2759"/>
<comment type="similarity">
    <text evidence="1">Belongs to the plant acyltransferase family.</text>
</comment>
<sequence>MLKVEVVSRELIKPYTSTPLSLRDYRISLIDELAPVMNVPTILYYADDLRSSSSKCEQLKRSMSKVLARFYPFAGRYMKDSFKVDCSDQGAEFVEAMVDVRLDDLVGRGKNLKTELLNYLIPRPIGAGDEATDPLLAVQVNSFVCGGWAIGLMTSHRIADMSTTSAFVNEWAIEAKRLVEGFDGDCFPDKSPVWSSASLFPGRKMSGFPFGLSREKENVEDHKIVTKVFSFDGRAISRIREKARLLDNSGERLPTRVQSVFGMIGKSIIDMNAARFKEFWAIQAVNMRGRTIPPISKNQCGNLYLTTSTQIVAGEAGVELHSTVDLLMQTVKREVEKCKMILSVEGQMSISNGFYEMTKILAKPNIGVLGFSDWCKFPVYEADFGWGKPVWVSCVNVPVANNIYLFSDKFGKGIEAWVNLNIDDMLKFEQDSSIMEYST</sequence>
<reference evidence="4" key="2">
    <citation type="submission" date="2022-03" db="EMBL/GenBank/DDBJ databases">
        <title>Draft title - Genomic analysis of global carrot germplasm unveils the trajectory of domestication and the origin of high carotenoid orange carrot.</title>
        <authorList>
            <person name="Iorizzo M."/>
            <person name="Ellison S."/>
            <person name="Senalik D."/>
            <person name="Macko-Podgorni A."/>
            <person name="Grzebelus D."/>
            <person name="Bostan H."/>
            <person name="Rolling W."/>
            <person name="Curaba J."/>
            <person name="Simon P."/>
        </authorList>
    </citation>
    <scope>NUCLEOTIDE SEQUENCE</scope>
    <source>
        <tissue evidence="4">Leaf</tissue>
    </source>
</reference>
<organism evidence="4 5">
    <name type="scientific">Daucus carota subsp. sativus</name>
    <name type="common">Carrot</name>
    <dbReference type="NCBI Taxonomy" id="79200"/>
    <lineage>
        <taxon>Eukaryota</taxon>
        <taxon>Viridiplantae</taxon>
        <taxon>Streptophyta</taxon>
        <taxon>Embryophyta</taxon>
        <taxon>Tracheophyta</taxon>
        <taxon>Spermatophyta</taxon>
        <taxon>Magnoliopsida</taxon>
        <taxon>eudicotyledons</taxon>
        <taxon>Gunneridae</taxon>
        <taxon>Pentapetalae</taxon>
        <taxon>asterids</taxon>
        <taxon>campanulids</taxon>
        <taxon>Apiales</taxon>
        <taxon>Apiaceae</taxon>
        <taxon>Apioideae</taxon>
        <taxon>Scandiceae</taxon>
        <taxon>Daucinae</taxon>
        <taxon>Daucus</taxon>
        <taxon>Daucus sect. Daucus</taxon>
    </lineage>
</organism>
<dbReference type="EMBL" id="CP093345">
    <property type="protein sequence ID" value="WOG93488.1"/>
    <property type="molecule type" value="Genomic_DNA"/>
</dbReference>
<dbReference type="KEGG" id="dcr:108212606"/>
<dbReference type="PANTHER" id="PTHR31623:SF124">
    <property type="entry name" value="VINORINE SYNTHASE-RELATED"/>
    <property type="match status" value="1"/>
</dbReference>